<feature type="transmembrane region" description="Helical" evidence="6">
    <location>
        <begin position="358"/>
        <end position="380"/>
    </location>
</feature>
<gene>
    <name evidence="7" type="ORF">PICMEDRAFT_71910</name>
</gene>
<dbReference type="AlphaFoldDB" id="A0A1E3NPB7"/>
<keyword evidence="3 6" id="KW-1133">Transmembrane helix</keyword>
<comment type="subcellular location">
    <subcellularLocation>
        <location evidence="1">Membrane</location>
        <topology evidence="1">Multi-pass membrane protein</topology>
    </subcellularLocation>
</comment>
<dbReference type="Gene3D" id="1.10.3730.20">
    <property type="match status" value="1"/>
</dbReference>
<feature type="compositionally biased region" description="Low complexity" evidence="5">
    <location>
        <begin position="517"/>
        <end position="541"/>
    </location>
</feature>
<feature type="transmembrane region" description="Helical" evidence="6">
    <location>
        <begin position="20"/>
        <end position="41"/>
    </location>
</feature>
<evidence type="ECO:0000256" key="5">
    <source>
        <dbReference type="SAM" id="MobiDB-lite"/>
    </source>
</evidence>
<organism evidence="7 8">
    <name type="scientific">Pichia membranifaciens NRRL Y-2026</name>
    <dbReference type="NCBI Taxonomy" id="763406"/>
    <lineage>
        <taxon>Eukaryota</taxon>
        <taxon>Fungi</taxon>
        <taxon>Dikarya</taxon>
        <taxon>Ascomycota</taxon>
        <taxon>Saccharomycotina</taxon>
        <taxon>Pichiomycetes</taxon>
        <taxon>Pichiales</taxon>
        <taxon>Pichiaceae</taxon>
        <taxon>Pichia</taxon>
    </lineage>
</organism>
<evidence type="ECO:0000256" key="1">
    <source>
        <dbReference type="ARBA" id="ARBA00004141"/>
    </source>
</evidence>
<keyword evidence="2 6" id="KW-0812">Transmembrane</keyword>
<accession>A0A1E3NPB7</accession>
<name>A0A1E3NPB7_9ASCO</name>
<feature type="transmembrane region" description="Helical" evidence="6">
    <location>
        <begin position="86"/>
        <end position="108"/>
    </location>
</feature>
<dbReference type="SUPFAM" id="SSF103481">
    <property type="entry name" value="Multidrug resistance efflux transporter EmrE"/>
    <property type="match status" value="1"/>
</dbReference>
<dbReference type="EMBL" id="KV454002">
    <property type="protein sequence ID" value="ODQ47895.1"/>
    <property type="molecule type" value="Genomic_DNA"/>
</dbReference>
<dbReference type="OrthoDB" id="2504919at2759"/>
<feature type="region of interest" description="Disordered" evidence="5">
    <location>
        <begin position="710"/>
        <end position="738"/>
    </location>
</feature>
<evidence type="ECO:0000256" key="6">
    <source>
        <dbReference type="SAM" id="Phobius"/>
    </source>
</evidence>
<dbReference type="GeneID" id="30180732"/>
<feature type="region of interest" description="Disordered" evidence="5">
    <location>
        <begin position="602"/>
        <end position="621"/>
    </location>
</feature>
<feature type="compositionally biased region" description="Low complexity" evidence="5">
    <location>
        <begin position="789"/>
        <end position="804"/>
    </location>
</feature>
<evidence type="ECO:0000256" key="4">
    <source>
        <dbReference type="ARBA" id="ARBA00023136"/>
    </source>
</evidence>
<feature type="region of interest" description="Disordered" evidence="5">
    <location>
        <begin position="757"/>
        <end position="841"/>
    </location>
</feature>
<dbReference type="InterPro" id="IPR008521">
    <property type="entry name" value="Mg_trans_NIPA"/>
</dbReference>
<evidence type="ECO:0000313" key="7">
    <source>
        <dbReference type="EMBL" id="ODQ47895.1"/>
    </source>
</evidence>
<feature type="transmembrane region" description="Helical" evidence="6">
    <location>
        <begin position="120"/>
        <end position="142"/>
    </location>
</feature>
<dbReference type="PANTHER" id="PTHR12570">
    <property type="match status" value="1"/>
</dbReference>
<protein>
    <recommendedName>
        <fullName evidence="9">DUF803-domain-containing protein</fullName>
    </recommendedName>
</protein>
<dbReference type="InterPro" id="IPR037185">
    <property type="entry name" value="EmrE-like"/>
</dbReference>
<dbReference type="GO" id="GO:0015095">
    <property type="term" value="F:magnesium ion transmembrane transporter activity"/>
    <property type="evidence" value="ECO:0007669"/>
    <property type="project" value="InterPro"/>
</dbReference>
<feature type="transmembrane region" description="Helical" evidence="6">
    <location>
        <begin position="162"/>
        <end position="183"/>
    </location>
</feature>
<sequence>MLAIAPLSNLSSLTQKSRSNIVVGCTAAVVSSACQSVGLILQRKSHIVSQNSNSNHVQPPSYNRSLWHIGLFLFLFANIFGSSIQITSLPLIVLSPLQSIGLVFNTIFHTVMLHEPFTPWSLYGTVLISVGAFLTAYCGGSLTEPEYSLSQFIEFLQNINFIYLVMIDIFIIMCLSVSIVLINKQLYHNTLSKHLRKLETKLGNIEFKLDSYDDATFINGTNDYLQMCFLLVSQRMLNCYKNALQPTFIHPSNTLRKVKGIFYGIISGILSGFSILLAKSSIEILITTFINKNWKSLNESTSYFIVSVFLSLGISQLYLLNKGLKNITTSVLYPLVFFIYNTVTISNSLVFFKQWNQLTYFTFFLLVVGLSLVMIGVFLLSIQNIEASDQPFSPISTGSSVRQFSPILKSKARYYDSIGSRVDHPYRDSISENDSFEDDIVDMTHPEEPVNEPVTDTSTADSGNILSSSISTISHHMSPNFATNNDILAPFIRRTTENINSAGRKVSGFLKTSIQNTTNTSTVNNNTLNSENSNLSQTSESSFKRLDSPGNANHDIHEYVSFDSLREMANTPATYNNHQSGSRAGSIKTITANLSSDFDSLLQENNTTSKPNDTTTESNSAVSHGLNILHPILGKIKKQTSMLEIPQLYTPSSYENETNSSSTNNGTNSANTSGSNNNNNNSYNYNNSLSKIPSSYKSIAFSLKNLASFDINDSDKSPRTRKKTNSSKRLNIDDDYNPNNNFNYSFNNTLEEIQHQMSEYESPSTGHVPSPKTRKAKGVNESFEDTFNEESSNISNKSNTSNDSPDSPVFTTRIPPRAYSAKYRTTDSNLPQHQRTRSRELRRSTIGDINIRAANYKGRTHKRILSFEQNELLNDLKK</sequence>
<feature type="transmembrane region" description="Helical" evidence="6">
    <location>
        <begin position="302"/>
        <end position="320"/>
    </location>
</feature>
<dbReference type="PANTHER" id="PTHR12570:SF86">
    <property type="entry name" value="ADR321CP"/>
    <property type="match status" value="1"/>
</dbReference>
<feature type="transmembrane region" description="Helical" evidence="6">
    <location>
        <begin position="261"/>
        <end position="282"/>
    </location>
</feature>
<evidence type="ECO:0000256" key="2">
    <source>
        <dbReference type="ARBA" id="ARBA00022692"/>
    </source>
</evidence>
<keyword evidence="8" id="KW-1185">Reference proteome</keyword>
<dbReference type="GO" id="GO:0016020">
    <property type="term" value="C:membrane"/>
    <property type="evidence" value="ECO:0007669"/>
    <property type="project" value="UniProtKB-SubCell"/>
</dbReference>
<feature type="compositionally biased region" description="Polar residues" evidence="5">
    <location>
        <begin position="757"/>
        <end position="767"/>
    </location>
</feature>
<keyword evidence="4 6" id="KW-0472">Membrane</keyword>
<evidence type="ECO:0000256" key="3">
    <source>
        <dbReference type="ARBA" id="ARBA00022989"/>
    </source>
</evidence>
<dbReference type="Proteomes" id="UP000094455">
    <property type="component" value="Unassembled WGS sequence"/>
</dbReference>
<dbReference type="Pfam" id="PF05653">
    <property type="entry name" value="Mg_trans_NIPA"/>
    <property type="match status" value="1"/>
</dbReference>
<proteinExistence type="predicted"/>
<feature type="transmembrane region" description="Helical" evidence="6">
    <location>
        <begin position="62"/>
        <end position="80"/>
    </location>
</feature>
<reference evidence="7 8" key="1">
    <citation type="journal article" date="2016" name="Proc. Natl. Acad. Sci. U.S.A.">
        <title>Comparative genomics of biotechnologically important yeasts.</title>
        <authorList>
            <person name="Riley R."/>
            <person name="Haridas S."/>
            <person name="Wolfe K.H."/>
            <person name="Lopes M.R."/>
            <person name="Hittinger C.T."/>
            <person name="Goeker M."/>
            <person name="Salamov A.A."/>
            <person name="Wisecaver J.H."/>
            <person name="Long T.M."/>
            <person name="Calvey C.H."/>
            <person name="Aerts A.L."/>
            <person name="Barry K.W."/>
            <person name="Choi C."/>
            <person name="Clum A."/>
            <person name="Coughlan A.Y."/>
            <person name="Deshpande S."/>
            <person name="Douglass A.P."/>
            <person name="Hanson S.J."/>
            <person name="Klenk H.-P."/>
            <person name="LaButti K.M."/>
            <person name="Lapidus A."/>
            <person name="Lindquist E.A."/>
            <person name="Lipzen A.M."/>
            <person name="Meier-Kolthoff J.P."/>
            <person name="Ohm R.A."/>
            <person name="Otillar R.P."/>
            <person name="Pangilinan J.L."/>
            <person name="Peng Y."/>
            <person name="Rokas A."/>
            <person name="Rosa C.A."/>
            <person name="Scheuner C."/>
            <person name="Sibirny A.A."/>
            <person name="Slot J.C."/>
            <person name="Stielow J.B."/>
            <person name="Sun H."/>
            <person name="Kurtzman C.P."/>
            <person name="Blackwell M."/>
            <person name="Grigoriev I.V."/>
            <person name="Jeffries T.W."/>
        </authorList>
    </citation>
    <scope>NUCLEOTIDE SEQUENCE [LARGE SCALE GENOMIC DNA]</scope>
    <source>
        <strain evidence="7 8">NRRL Y-2026</strain>
    </source>
</reference>
<feature type="transmembrane region" description="Helical" evidence="6">
    <location>
        <begin position="332"/>
        <end position="352"/>
    </location>
</feature>
<evidence type="ECO:0000313" key="8">
    <source>
        <dbReference type="Proteomes" id="UP000094455"/>
    </source>
</evidence>
<feature type="region of interest" description="Disordered" evidence="5">
    <location>
        <begin position="652"/>
        <end position="682"/>
    </location>
</feature>
<feature type="region of interest" description="Disordered" evidence="5">
    <location>
        <begin position="517"/>
        <end position="552"/>
    </location>
</feature>
<dbReference type="RefSeq" id="XP_019019008.1">
    <property type="nucleotide sequence ID" value="XM_019164045.1"/>
</dbReference>
<evidence type="ECO:0008006" key="9">
    <source>
        <dbReference type="Google" id="ProtNLM"/>
    </source>
</evidence>